<dbReference type="Proteomes" id="UP000261811">
    <property type="component" value="Unassembled WGS sequence"/>
</dbReference>
<evidence type="ECO:0000256" key="2">
    <source>
        <dbReference type="ARBA" id="ARBA00022448"/>
    </source>
</evidence>
<dbReference type="GO" id="GO:0006865">
    <property type="term" value="P:amino acid transport"/>
    <property type="evidence" value="ECO:0007669"/>
    <property type="project" value="UniProtKB-KW"/>
</dbReference>
<dbReference type="Pfam" id="PF00528">
    <property type="entry name" value="BPD_transp_1"/>
    <property type="match status" value="1"/>
</dbReference>
<dbReference type="CDD" id="cd06261">
    <property type="entry name" value="TM_PBP2"/>
    <property type="match status" value="1"/>
</dbReference>
<dbReference type="PANTHER" id="PTHR30614:SF0">
    <property type="entry name" value="L-CYSTINE TRANSPORT SYSTEM PERMEASE PROTEIN TCYL"/>
    <property type="match status" value="1"/>
</dbReference>
<dbReference type="GO" id="GO:0043190">
    <property type="term" value="C:ATP-binding cassette (ABC) transporter complex"/>
    <property type="evidence" value="ECO:0007669"/>
    <property type="project" value="InterPro"/>
</dbReference>
<dbReference type="OrthoDB" id="92598at2"/>
<dbReference type="EMBL" id="QURH01000861">
    <property type="protein sequence ID" value="RFU38158.1"/>
    <property type="molecule type" value="Genomic_DNA"/>
</dbReference>
<dbReference type="Gene3D" id="1.10.3720.10">
    <property type="entry name" value="MetI-like"/>
    <property type="match status" value="1"/>
</dbReference>
<dbReference type="PROSITE" id="PS50928">
    <property type="entry name" value="ABC_TM1"/>
    <property type="match status" value="1"/>
</dbReference>
<keyword evidence="5" id="KW-0029">Amino-acid transport</keyword>
<dbReference type="InterPro" id="IPR043429">
    <property type="entry name" value="ArtM/GltK/GlnP/TcyL/YhdX-like"/>
</dbReference>
<evidence type="ECO:0000256" key="6">
    <source>
        <dbReference type="ARBA" id="ARBA00022989"/>
    </source>
</evidence>
<dbReference type="GO" id="GO:0022857">
    <property type="term" value="F:transmembrane transporter activity"/>
    <property type="evidence" value="ECO:0007669"/>
    <property type="project" value="InterPro"/>
</dbReference>
<sequence length="307" mass="34030">MTLYEQKAPAGRPSEIKAVPVRHYGRWVAAALILYVAIWAVWSVAHNERFGWDTINAWFWDGSIIDGIVMTLELTVIAMLMGVVGGVLLAVMRLSPNPLISGVAWLYVWVFRGTPVLVQIILWFYVKALIPTFSLGIPFGPTFVHFNANDLITAFVAGCLGLGLNEAAYMSEIVRAGILSVDPGQNEAATALGMSRAKIMRRVVLPQAMRVIIPPTGNETISMLKTSSLVSVIALADLLYSVQIVYNRTYQTIPMLLVASIWYLVMTSILTVGQFYLERYFGRGTAQRQTMLERFVANLRIRGGRSV</sequence>
<evidence type="ECO:0000256" key="3">
    <source>
        <dbReference type="ARBA" id="ARBA00022475"/>
    </source>
</evidence>
<keyword evidence="2 8" id="KW-0813">Transport</keyword>
<proteinExistence type="inferred from homology"/>
<evidence type="ECO:0000313" key="11">
    <source>
        <dbReference type="Proteomes" id="UP000261811"/>
    </source>
</evidence>
<evidence type="ECO:0000313" key="10">
    <source>
        <dbReference type="EMBL" id="RFU38158.1"/>
    </source>
</evidence>
<evidence type="ECO:0000256" key="4">
    <source>
        <dbReference type="ARBA" id="ARBA00022692"/>
    </source>
</evidence>
<feature type="transmembrane region" description="Helical" evidence="8">
    <location>
        <begin position="64"/>
        <end position="91"/>
    </location>
</feature>
<dbReference type="RefSeq" id="WP_117360319.1">
    <property type="nucleotide sequence ID" value="NZ_QURH01000861.1"/>
</dbReference>
<dbReference type="InterPro" id="IPR035906">
    <property type="entry name" value="MetI-like_sf"/>
</dbReference>
<name>A0A372JFL2_9ACTN</name>
<evidence type="ECO:0000259" key="9">
    <source>
        <dbReference type="PROSITE" id="PS50928"/>
    </source>
</evidence>
<organism evidence="10 11">
    <name type="scientific">Actinomadura logoneensis</name>
    <dbReference type="NCBI Taxonomy" id="2293572"/>
    <lineage>
        <taxon>Bacteria</taxon>
        <taxon>Bacillati</taxon>
        <taxon>Actinomycetota</taxon>
        <taxon>Actinomycetes</taxon>
        <taxon>Streptosporangiales</taxon>
        <taxon>Thermomonosporaceae</taxon>
        <taxon>Actinomadura</taxon>
    </lineage>
</organism>
<feature type="transmembrane region" description="Helical" evidence="8">
    <location>
        <begin position="146"/>
        <end position="165"/>
    </location>
</feature>
<protein>
    <submittedName>
        <fullName evidence="10">Amino acid ABC transporter permease</fullName>
    </submittedName>
</protein>
<feature type="transmembrane region" description="Helical" evidence="8">
    <location>
        <begin position="24"/>
        <end position="44"/>
    </location>
</feature>
<feature type="transmembrane region" description="Helical" evidence="8">
    <location>
        <begin position="252"/>
        <end position="277"/>
    </location>
</feature>
<evidence type="ECO:0000256" key="5">
    <source>
        <dbReference type="ARBA" id="ARBA00022970"/>
    </source>
</evidence>
<keyword evidence="4 8" id="KW-0812">Transmembrane</keyword>
<dbReference type="InterPro" id="IPR010065">
    <property type="entry name" value="AA_ABC_transptr_permease_3TM"/>
</dbReference>
<keyword evidence="11" id="KW-1185">Reference proteome</keyword>
<dbReference type="NCBIfam" id="TIGR01726">
    <property type="entry name" value="HEQRo_perm_3TM"/>
    <property type="match status" value="1"/>
</dbReference>
<comment type="subcellular location">
    <subcellularLocation>
        <location evidence="1 8">Cell membrane</location>
        <topology evidence="1 8">Multi-pass membrane protein</topology>
    </subcellularLocation>
</comment>
<dbReference type="PANTHER" id="PTHR30614">
    <property type="entry name" value="MEMBRANE COMPONENT OF AMINO ACID ABC TRANSPORTER"/>
    <property type="match status" value="1"/>
</dbReference>
<comment type="caution">
    <text evidence="10">The sequence shown here is derived from an EMBL/GenBank/DDBJ whole genome shotgun (WGS) entry which is preliminary data.</text>
</comment>
<comment type="similarity">
    <text evidence="8">Belongs to the binding-protein-dependent transport system permease family.</text>
</comment>
<keyword evidence="7 8" id="KW-0472">Membrane</keyword>
<keyword evidence="3" id="KW-1003">Cell membrane</keyword>
<accession>A0A372JFL2</accession>
<evidence type="ECO:0000256" key="1">
    <source>
        <dbReference type="ARBA" id="ARBA00004651"/>
    </source>
</evidence>
<evidence type="ECO:0000256" key="7">
    <source>
        <dbReference type="ARBA" id="ARBA00023136"/>
    </source>
</evidence>
<feature type="transmembrane region" description="Helical" evidence="8">
    <location>
        <begin position="228"/>
        <end position="246"/>
    </location>
</feature>
<dbReference type="AlphaFoldDB" id="A0A372JFL2"/>
<dbReference type="InterPro" id="IPR000515">
    <property type="entry name" value="MetI-like"/>
</dbReference>
<dbReference type="FunFam" id="1.10.3720.10:FF:000006">
    <property type="entry name" value="Glutamate/aspartate ABC transporter, permease protein GltK"/>
    <property type="match status" value="1"/>
</dbReference>
<evidence type="ECO:0000256" key="8">
    <source>
        <dbReference type="RuleBase" id="RU363032"/>
    </source>
</evidence>
<feature type="domain" description="ABC transmembrane type-1" evidence="9">
    <location>
        <begin position="68"/>
        <end position="274"/>
    </location>
</feature>
<dbReference type="SUPFAM" id="SSF161098">
    <property type="entry name" value="MetI-like"/>
    <property type="match status" value="1"/>
</dbReference>
<gene>
    <name evidence="10" type="ORF">DZF91_29120</name>
</gene>
<reference evidence="10 11" key="1">
    <citation type="submission" date="2018-08" db="EMBL/GenBank/DDBJ databases">
        <title>Actinomadura jelena sp. nov., a novel Actinomycete isolated from soil in Chad.</title>
        <authorList>
            <person name="Shi L."/>
        </authorList>
    </citation>
    <scope>NUCLEOTIDE SEQUENCE [LARGE SCALE GENOMIC DNA]</scope>
    <source>
        <strain evidence="10 11">NEAU-G17</strain>
    </source>
</reference>
<keyword evidence="6 8" id="KW-1133">Transmembrane helix</keyword>
<feature type="transmembrane region" description="Helical" evidence="8">
    <location>
        <begin position="103"/>
        <end position="126"/>
    </location>
</feature>